<sequence>YMSDGSGSYRDICIGRGGLSSSSSPPALVVRMEFRACRALRLNLRLHFTRFFFSFHSYGAGKITHRTNRTMYVYSFKNKKKSIPVHKWQQSCDCKTDTVPPARLLGSSWFFFVQTATPGLPTPPFQLAGSLRLVCGGEVGGVISRPPVRTFLVDLPPCMVLLPSPLVIQCLSKTSRPLSGLVVVVARIVERVCMRPGEGVGLFEPGGHNHDFGQGGFSFPPTGFRERGTISFVAADPAKGGCRVSVTQAFIIQKPKVLKRFVARGRVVVCVWSSHVVVHFFFGSSSSLAGNRRSKYLGIV</sequence>
<dbReference type="AlphaFoldDB" id="A0A131ZD87"/>
<dbReference type="EMBL" id="GEDV01000356">
    <property type="protein sequence ID" value="JAP88201.1"/>
    <property type="molecule type" value="Transcribed_RNA"/>
</dbReference>
<evidence type="ECO:0000313" key="1">
    <source>
        <dbReference type="EMBL" id="JAP88201.1"/>
    </source>
</evidence>
<protein>
    <submittedName>
        <fullName evidence="1">Uncharacterized protein</fullName>
    </submittedName>
</protein>
<name>A0A131ZD87_RHIAP</name>
<accession>A0A131ZD87</accession>
<organism evidence="1">
    <name type="scientific">Rhipicephalus appendiculatus</name>
    <name type="common">Brown ear tick</name>
    <dbReference type="NCBI Taxonomy" id="34631"/>
    <lineage>
        <taxon>Eukaryota</taxon>
        <taxon>Metazoa</taxon>
        <taxon>Ecdysozoa</taxon>
        <taxon>Arthropoda</taxon>
        <taxon>Chelicerata</taxon>
        <taxon>Arachnida</taxon>
        <taxon>Acari</taxon>
        <taxon>Parasitiformes</taxon>
        <taxon>Ixodida</taxon>
        <taxon>Ixodoidea</taxon>
        <taxon>Ixodidae</taxon>
        <taxon>Rhipicephalinae</taxon>
        <taxon>Rhipicephalus</taxon>
        <taxon>Rhipicephalus</taxon>
    </lineage>
</organism>
<proteinExistence type="predicted"/>
<reference evidence="1" key="1">
    <citation type="journal article" date="2016" name="Ticks Tick Borne Dis.">
        <title>De novo assembly and annotation of the salivary gland transcriptome of Rhipicephalus appendiculatus male and female ticks during blood feeding.</title>
        <authorList>
            <person name="de Castro M.H."/>
            <person name="de Klerk D."/>
            <person name="Pienaar R."/>
            <person name="Latif A.A."/>
            <person name="Rees D.J."/>
            <person name="Mans B.J."/>
        </authorList>
    </citation>
    <scope>NUCLEOTIDE SEQUENCE</scope>
    <source>
        <tissue evidence="1">Salivary glands</tissue>
    </source>
</reference>
<feature type="non-terminal residue" evidence="1">
    <location>
        <position position="300"/>
    </location>
</feature>
<feature type="non-terminal residue" evidence="1">
    <location>
        <position position="1"/>
    </location>
</feature>